<organism evidence="2 3">
    <name type="scientific">Petrolisthes manimaculis</name>
    <dbReference type="NCBI Taxonomy" id="1843537"/>
    <lineage>
        <taxon>Eukaryota</taxon>
        <taxon>Metazoa</taxon>
        <taxon>Ecdysozoa</taxon>
        <taxon>Arthropoda</taxon>
        <taxon>Crustacea</taxon>
        <taxon>Multicrustacea</taxon>
        <taxon>Malacostraca</taxon>
        <taxon>Eumalacostraca</taxon>
        <taxon>Eucarida</taxon>
        <taxon>Decapoda</taxon>
        <taxon>Pleocyemata</taxon>
        <taxon>Anomura</taxon>
        <taxon>Galatheoidea</taxon>
        <taxon>Porcellanidae</taxon>
        <taxon>Petrolisthes</taxon>
    </lineage>
</organism>
<feature type="region of interest" description="Disordered" evidence="1">
    <location>
        <begin position="66"/>
        <end position="102"/>
    </location>
</feature>
<accession>A0AAE1TM07</accession>
<keyword evidence="3" id="KW-1185">Reference proteome</keyword>
<proteinExistence type="predicted"/>
<protein>
    <submittedName>
        <fullName evidence="2">Uncharacterized protein</fullName>
    </submittedName>
</protein>
<dbReference type="EMBL" id="JAWZYT010005571">
    <property type="protein sequence ID" value="KAK4290207.1"/>
    <property type="molecule type" value="Genomic_DNA"/>
</dbReference>
<gene>
    <name evidence="2" type="ORF">Pmani_036878</name>
</gene>
<evidence type="ECO:0000256" key="1">
    <source>
        <dbReference type="SAM" id="MobiDB-lite"/>
    </source>
</evidence>
<evidence type="ECO:0000313" key="2">
    <source>
        <dbReference type="EMBL" id="KAK4290207.1"/>
    </source>
</evidence>
<dbReference type="Proteomes" id="UP001292094">
    <property type="component" value="Unassembled WGS sequence"/>
</dbReference>
<sequence length="102" mass="11481">MPNTNTTINTTTTTINTITTITTNTTINTFTINTNTSTTNNSCFPHHWTGYRLRTHNIIFCCVPTLPEDTRHEEEDNSGLARGHEKHQQLTLRPGSHDTPTN</sequence>
<dbReference type="AlphaFoldDB" id="A0AAE1TM07"/>
<evidence type="ECO:0000313" key="3">
    <source>
        <dbReference type="Proteomes" id="UP001292094"/>
    </source>
</evidence>
<reference evidence="2" key="1">
    <citation type="submission" date="2023-11" db="EMBL/GenBank/DDBJ databases">
        <title>Genome assemblies of two species of porcelain crab, Petrolisthes cinctipes and Petrolisthes manimaculis (Anomura: Porcellanidae).</title>
        <authorList>
            <person name="Angst P."/>
        </authorList>
    </citation>
    <scope>NUCLEOTIDE SEQUENCE</scope>
    <source>
        <strain evidence="2">PB745_02</strain>
        <tissue evidence="2">Gill</tissue>
    </source>
</reference>
<comment type="caution">
    <text evidence="2">The sequence shown here is derived from an EMBL/GenBank/DDBJ whole genome shotgun (WGS) entry which is preliminary data.</text>
</comment>
<name>A0AAE1TM07_9EUCA</name>